<evidence type="ECO:0000313" key="1">
    <source>
        <dbReference type="EMBL" id="SNX70654.1"/>
    </source>
</evidence>
<name>A0A285CT24_9RHOB</name>
<gene>
    <name evidence="1" type="ORF">SAMN05878503_106155</name>
</gene>
<reference evidence="2" key="1">
    <citation type="submission" date="2017-08" db="EMBL/GenBank/DDBJ databases">
        <authorList>
            <person name="Varghese N."/>
            <person name="Submissions S."/>
        </authorList>
    </citation>
    <scope>NUCLEOTIDE SEQUENCE [LARGE SCALE GENOMIC DNA]</scope>
    <source>
        <strain evidence="2">JA234</strain>
    </source>
</reference>
<sequence>MGFRSFWADCGRCQVVEIDVTQEDLFQIFAACEVVALHHVLDVAVETLGRAVGLRAQRRRPAMLNAEVGQKRSKS</sequence>
<evidence type="ECO:0000313" key="2">
    <source>
        <dbReference type="Proteomes" id="UP000219467"/>
    </source>
</evidence>
<keyword evidence="2" id="KW-1185">Reference proteome</keyword>
<dbReference type="Proteomes" id="UP000219467">
    <property type="component" value="Unassembled WGS sequence"/>
</dbReference>
<proteinExistence type="predicted"/>
<organism evidence="1 2">
    <name type="scientific">Cereibacter ovatus</name>
    <dbReference type="NCBI Taxonomy" id="439529"/>
    <lineage>
        <taxon>Bacteria</taxon>
        <taxon>Pseudomonadati</taxon>
        <taxon>Pseudomonadota</taxon>
        <taxon>Alphaproteobacteria</taxon>
        <taxon>Rhodobacterales</taxon>
        <taxon>Paracoccaceae</taxon>
        <taxon>Cereibacter</taxon>
    </lineage>
</organism>
<dbReference type="AlphaFoldDB" id="A0A285CT24"/>
<accession>A0A285CT24</accession>
<dbReference type="EMBL" id="OAOQ01000006">
    <property type="protein sequence ID" value="SNX70654.1"/>
    <property type="molecule type" value="Genomic_DNA"/>
</dbReference>
<protein>
    <submittedName>
        <fullName evidence="1">Uncharacterized protein</fullName>
    </submittedName>
</protein>